<reference evidence="2 3" key="1">
    <citation type="submission" date="2021-06" db="EMBL/GenBank/DDBJ databases">
        <authorList>
            <person name="Kallberg Y."/>
            <person name="Tangrot J."/>
            <person name="Rosling A."/>
        </authorList>
    </citation>
    <scope>NUCLEOTIDE SEQUENCE [LARGE SCALE GENOMIC DNA]</scope>
    <source>
        <strain evidence="2 3">120-4 pot B 10/14</strain>
    </source>
</reference>
<sequence length="212" mass="23914">KESYKLLMDLNNLEKYGSEELKKAASRLKQIFKASILFVQMIRRGSSYSYGDSGMLSTLRSESTGSVTDRRGYSLLVTPTKFDTILIINVHSAVENINYALTITGTKNPKKRSAEEVSPDETVFSPDDASGTEDVDKESESPVEETTENPKTILSWRHVIDKIKFSNHSDHDWLANGYNISSGFREFQTKTVDRLKNNPMLSYATDVDEILQ</sequence>
<comment type="caution">
    <text evidence="2">The sequence shown here is derived from an EMBL/GenBank/DDBJ whole genome shotgun (WGS) entry which is preliminary data.</text>
</comment>
<protein>
    <submittedName>
        <fullName evidence="2">28670_t:CDS:1</fullName>
    </submittedName>
</protein>
<evidence type="ECO:0000256" key="1">
    <source>
        <dbReference type="SAM" id="MobiDB-lite"/>
    </source>
</evidence>
<accession>A0ABN7WXF3</accession>
<organism evidence="2 3">
    <name type="scientific">Gigaspora margarita</name>
    <dbReference type="NCBI Taxonomy" id="4874"/>
    <lineage>
        <taxon>Eukaryota</taxon>
        <taxon>Fungi</taxon>
        <taxon>Fungi incertae sedis</taxon>
        <taxon>Mucoromycota</taxon>
        <taxon>Glomeromycotina</taxon>
        <taxon>Glomeromycetes</taxon>
        <taxon>Diversisporales</taxon>
        <taxon>Gigasporaceae</taxon>
        <taxon>Gigaspora</taxon>
    </lineage>
</organism>
<evidence type="ECO:0000313" key="3">
    <source>
        <dbReference type="Proteomes" id="UP000789901"/>
    </source>
</evidence>
<dbReference type="EMBL" id="CAJVQB010067541">
    <property type="protein sequence ID" value="CAG8841988.1"/>
    <property type="molecule type" value="Genomic_DNA"/>
</dbReference>
<feature type="compositionally biased region" description="Acidic residues" evidence="1">
    <location>
        <begin position="130"/>
        <end position="147"/>
    </location>
</feature>
<feature type="region of interest" description="Disordered" evidence="1">
    <location>
        <begin position="108"/>
        <end position="149"/>
    </location>
</feature>
<feature type="non-terminal residue" evidence="2">
    <location>
        <position position="212"/>
    </location>
</feature>
<dbReference type="Proteomes" id="UP000789901">
    <property type="component" value="Unassembled WGS sequence"/>
</dbReference>
<evidence type="ECO:0000313" key="2">
    <source>
        <dbReference type="EMBL" id="CAG8841988.1"/>
    </source>
</evidence>
<gene>
    <name evidence="2" type="ORF">GMARGA_LOCUS35745</name>
</gene>
<keyword evidence="3" id="KW-1185">Reference proteome</keyword>
<proteinExistence type="predicted"/>
<feature type="non-terminal residue" evidence="2">
    <location>
        <position position="1"/>
    </location>
</feature>
<name>A0ABN7WXF3_GIGMA</name>